<gene>
    <name evidence="2" type="ORF">MNBD_GAMMA09-2148</name>
</gene>
<feature type="transmembrane region" description="Helical" evidence="1">
    <location>
        <begin position="168"/>
        <end position="187"/>
    </location>
</feature>
<sequence length="195" mass="20470">MKKIKVILTSIVLLFTAGASAAPIAINSMFVDTATASLTVGILGPYTASTGINPPAEITMGSFQTSILAVSSPDYSLNIYSTGDFGAPAPSGTVDGTSINVDFSSLRGNLVFSGNTYDFGLWPVNTALDYGTYDPLTNAFNIGWTESLALDFGTAILDISLQGNLTTVPVPAAIWLFGSGMLALFGFSQRRRKFS</sequence>
<dbReference type="EMBL" id="UOFI01000199">
    <property type="protein sequence ID" value="VAW70458.1"/>
    <property type="molecule type" value="Genomic_DNA"/>
</dbReference>
<protein>
    <recommendedName>
        <fullName evidence="3">PEP-CTERM protein-sorting domain-containing protein</fullName>
    </recommendedName>
</protein>
<proteinExistence type="predicted"/>
<keyword evidence="1" id="KW-0812">Transmembrane</keyword>
<keyword evidence="1" id="KW-0472">Membrane</keyword>
<accession>A0A3B0XQF2</accession>
<dbReference type="AlphaFoldDB" id="A0A3B0XQF2"/>
<reference evidence="2" key="1">
    <citation type="submission" date="2018-06" db="EMBL/GenBank/DDBJ databases">
        <authorList>
            <person name="Zhirakovskaya E."/>
        </authorList>
    </citation>
    <scope>NUCLEOTIDE SEQUENCE</scope>
</reference>
<name>A0A3B0XQF2_9ZZZZ</name>
<evidence type="ECO:0000313" key="2">
    <source>
        <dbReference type="EMBL" id="VAW70458.1"/>
    </source>
</evidence>
<keyword evidence="1" id="KW-1133">Transmembrane helix</keyword>
<organism evidence="2">
    <name type="scientific">hydrothermal vent metagenome</name>
    <dbReference type="NCBI Taxonomy" id="652676"/>
    <lineage>
        <taxon>unclassified sequences</taxon>
        <taxon>metagenomes</taxon>
        <taxon>ecological metagenomes</taxon>
    </lineage>
</organism>
<evidence type="ECO:0000256" key="1">
    <source>
        <dbReference type="SAM" id="Phobius"/>
    </source>
</evidence>
<evidence type="ECO:0008006" key="3">
    <source>
        <dbReference type="Google" id="ProtNLM"/>
    </source>
</evidence>